<dbReference type="InterPro" id="IPR001611">
    <property type="entry name" value="Leu-rich_rpt"/>
</dbReference>
<dbReference type="Gene3D" id="3.80.10.10">
    <property type="entry name" value="Ribonuclease Inhibitor"/>
    <property type="match status" value="1"/>
</dbReference>
<feature type="active site" description="Glycyl thioester intermediate" evidence="3">
    <location>
        <position position="626"/>
    </location>
</feature>
<sequence length="869" mass="95260">MAKGVPFRVGDLTFKIKWARDYTAAYVKPLTEGRREAGVRAVERSIASALRFGALLSAATLSVNGDHIDRATVGRHLASGGLLKVLGADGAERLLRIDWAKDGSNGKWVDVTEARLPSWRRFLRFLCHGVSGTTANRDFACFNGVKAMFDIPALARDYRLGEPEGTRDTGAPLPPTAEQRARMPLLAEQLSRLHAFFQAAATEPAEPEAAAVARSFAAWALRMVDGISAIDTGPQFEDLCSSLSLLNDLVPWVEGAESPEQRGKRLLGVSRIWACSGGSKVLDLAYFQLTSLPDSVFRHLPHLTVLKLDYNRFSSLPASISLAQGLLVIHMRAVALDDHPRITQLPDTIGDLPSLRELDLAMQRLATLPASIGRLSRLVSLGLRGNSFTAFPEALSGLNELCQVDLTANPISFAGPNGVPAMPATRARVHYDRAPQANRPVRGAMRAPWETDLAPPPPARQLRFTPKCGLSGALAAWYPDMSDVDLETLCGSWDAALMADAAPVKAQMLAEAKAEADRRVRWLPAATTEETRHRIWNSAYQQRVGSANEMVQTRTADSFAALLERLPMTAEYEDAAKARDRTPPGVDCAQWNHYVSRVQRVLEAVRQDAALRAECFQLAADGLGSCGDRVALAFNEIESQCLVHALDKEYADRGAQSLERARIEIGKKYFRARRLEESVAADLAERRGYVDEIEVRLKYQLECAGRGVDFPVPIARMLYRADVTEQQVDAAMRHIREGENDKRQLARFFAMELPFWRRHLESAYAGQFAAATVTVKEEMAALAALGADGEGSDTAPADARPGKDAAYFRRTYLQGAAAANGGSGRAFPPHHPDPTRLSEAEYADVLDAINAREQQIKADLYMKLSTELL</sequence>
<organism evidence="5 6">
    <name type="scientific">Cupriavidus respiraculi</name>
    <dbReference type="NCBI Taxonomy" id="195930"/>
    <lineage>
        <taxon>Bacteria</taxon>
        <taxon>Pseudomonadati</taxon>
        <taxon>Pseudomonadota</taxon>
        <taxon>Betaproteobacteria</taxon>
        <taxon>Burkholderiales</taxon>
        <taxon>Burkholderiaceae</taxon>
        <taxon>Cupriavidus</taxon>
    </lineage>
</organism>
<dbReference type="InterPro" id="IPR029487">
    <property type="entry name" value="NEL_dom"/>
</dbReference>
<evidence type="ECO:0000313" key="6">
    <source>
        <dbReference type="Proteomes" id="UP000721236"/>
    </source>
</evidence>
<dbReference type="PANTHER" id="PTHR48051">
    <property type="match status" value="1"/>
</dbReference>
<keyword evidence="3" id="KW-0833">Ubl conjugation pathway</keyword>
<dbReference type="InterPro" id="IPR003591">
    <property type="entry name" value="Leu-rich_rpt_typical-subtyp"/>
</dbReference>
<proteinExistence type="inferred from homology"/>
<protein>
    <recommendedName>
        <fullName evidence="4">NEL domain-containing protein</fullName>
    </recommendedName>
</protein>
<dbReference type="Pfam" id="PF14496">
    <property type="entry name" value="NEL"/>
    <property type="match status" value="1"/>
</dbReference>
<gene>
    <name evidence="5" type="ORF">LMG21510_02294</name>
</gene>
<dbReference type="PROSITE" id="PS52053">
    <property type="entry name" value="NEL"/>
    <property type="match status" value="1"/>
</dbReference>
<accession>A0ABN7YMA8</accession>
<dbReference type="EMBL" id="CAJZAH010000002">
    <property type="protein sequence ID" value="CAG9173541.1"/>
    <property type="molecule type" value="Genomic_DNA"/>
</dbReference>
<dbReference type="PANTHER" id="PTHR48051:SF1">
    <property type="entry name" value="RAS SUPPRESSOR PROTEIN 1"/>
    <property type="match status" value="1"/>
</dbReference>
<reference evidence="5 6" key="1">
    <citation type="submission" date="2021-08" db="EMBL/GenBank/DDBJ databases">
        <authorList>
            <person name="Peeters C."/>
        </authorList>
    </citation>
    <scope>NUCLEOTIDE SEQUENCE [LARGE SCALE GENOMIC DNA]</scope>
    <source>
        <strain evidence="5 6">LMG 21510</strain>
    </source>
</reference>
<feature type="domain" description="NEL" evidence="4">
    <location>
        <begin position="514"/>
        <end position="869"/>
    </location>
</feature>
<dbReference type="InterPro" id="IPR050216">
    <property type="entry name" value="LRR_domain-containing"/>
</dbReference>
<evidence type="ECO:0000256" key="1">
    <source>
        <dbReference type="ARBA" id="ARBA00022614"/>
    </source>
</evidence>
<evidence type="ECO:0000256" key="2">
    <source>
        <dbReference type="ARBA" id="ARBA00022737"/>
    </source>
</evidence>
<keyword evidence="2" id="KW-0677">Repeat</keyword>
<dbReference type="SUPFAM" id="SSF52058">
    <property type="entry name" value="L domain-like"/>
    <property type="match status" value="1"/>
</dbReference>
<dbReference type="Proteomes" id="UP000721236">
    <property type="component" value="Unassembled WGS sequence"/>
</dbReference>
<name>A0ABN7YMA8_9BURK</name>
<comment type="similarity">
    <text evidence="3">Belongs to the LRR-containing bacterial E3 ligase family.</text>
</comment>
<keyword evidence="3" id="KW-0832">Ubl conjugation</keyword>
<keyword evidence="3" id="KW-1035">Host cytoplasm</keyword>
<comment type="caution">
    <text evidence="5">The sequence shown here is derived from an EMBL/GenBank/DDBJ whole genome shotgun (WGS) entry which is preliminary data.</text>
</comment>
<dbReference type="InterPro" id="IPR032675">
    <property type="entry name" value="LRR_dom_sf"/>
</dbReference>
<dbReference type="PROSITE" id="PS51450">
    <property type="entry name" value="LRR"/>
    <property type="match status" value="1"/>
</dbReference>
<keyword evidence="3" id="KW-0964">Secreted</keyword>
<keyword evidence="3" id="KW-0808">Transferase</keyword>
<dbReference type="SMART" id="SM00369">
    <property type="entry name" value="LRR_TYP"/>
    <property type="match status" value="4"/>
</dbReference>
<dbReference type="Gene3D" id="1.20.58.360">
    <property type="entry name" value="Shigella T3SS effector IpaH defines"/>
    <property type="match status" value="1"/>
</dbReference>
<keyword evidence="6" id="KW-1185">Reference proteome</keyword>
<evidence type="ECO:0000259" key="4">
    <source>
        <dbReference type="PROSITE" id="PS52053"/>
    </source>
</evidence>
<evidence type="ECO:0000313" key="5">
    <source>
        <dbReference type="EMBL" id="CAG9173541.1"/>
    </source>
</evidence>
<evidence type="ECO:0000256" key="3">
    <source>
        <dbReference type="PROSITE-ProRule" id="PRU01398"/>
    </source>
</evidence>
<comment type="PTM">
    <text evidence="3">Ubiquitinated in the presence of host E1 ubiquitin-activating enzyme, E2 ubiquitin-conjugating enzyme and ubiquitin.</text>
</comment>
<keyword evidence="1" id="KW-0433">Leucine-rich repeat</keyword>